<sequence>MFGLNGRRRNRKRLNGNSAGAAGNNRWPRFSYGKKVNPIGNYQNRYCPV</sequence>
<feature type="compositionally biased region" description="Basic residues" evidence="1">
    <location>
        <begin position="1"/>
        <end position="14"/>
    </location>
</feature>
<reference evidence="2" key="1">
    <citation type="journal article" date="2021" name="Proc. Natl. Acad. Sci. U.S.A.">
        <title>A Catalog of Tens of Thousands of Viruses from Human Metagenomes Reveals Hidden Associations with Chronic Diseases.</title>
        <authorList>
            <person name="Tisza M.J."/>
            <person name="Buck C.B."/>
        </authorList>
    </citation>
    <scope>NUCLEOTIDE SEQUENCE</scope>
    <source>
        <strain evidence="2">Ct3es5</strain>
    </source>
</reference>
<dbReference type="EMBL" id="BK015507">
    <property type="protein sequence ID" value="DAE10325.1"/>
    <property type="molecule type" value="Genomic_DNA"/>
</dbReference>
<evidence type="ECO:0000313" key="2">
    <source>
        <dbReference type="EMBL" id="DAE10325.1"/>
    </source>
</evidence>
<name>A0A8S5PV37_9CAUD</name>
<evidence type="ECO:0000256" key="1">
    <source>
        <dbReference type="SAM" id="MobiDB-lite"/>
    </source>
</evidence>
<feature type="compositionally biased region" description="Low complexity" evidence="1">
    <location>
        <begin position="15"/>
        <end position="25"/>
    </location>
</feature>
<proteinExistence type="predicted"/>
<accession>A0A8S5PV37</accession>
<protein>
    <submittedName>
        <fullName evidence="2">Uncharacterized protein</fullName>
    </submittedName>
</protein>
<organism evidence="2">
    <name type="scientific">Siphoviridae sp. ct3es5</name>
    <dbReference type="NCBI Taxonomy" id="2825322"/>
    <lineage>
        <taxon>Viruses</taxon>
        <taxon>Duplodnaviria</taxon>
        <taxon>Heunggongvirae</taxon>
        <taxon>Uroviricota</taxon>
        <taxon>Caudoviricetes</taxon>
    </lineage>
</organism>
<feature type="region of interest" description="Disordered" evidence="1">
    <location>
        <begin position="1"/>
        <end position="27"/>
    </location>
</feature>